<accession>A0AAE9EI04</accession>
<dbReference type="AlphaFoldDB" id="A0AAE9EI04"/>
<keyword evidence="1" id="KW-0472">Membrane</keyword>
<dbReference type="EMBL" id="CP092622">
    <property type="protein sequence ID" value="UMM21222.1"/>
    <property type="molecule type" value="Genomic_DNA"/>
</dbReference>
<feature type="transmembrane region" description="Helical" evidence="1">
    <location>
        <begin position="12"/>
        <end position="32"/>
    </location>
</feature>
<organism evidence="2 3">
    <name type="scientific">Caenorhabditis briggsae</name>
    <dbReference type="NCBI Taxonomy" id="6238"/>
    <lineage>
        <taxon>Eukaryota</taxon>
        <taxon>Metazoa</taxon>
        <taxon>Ecdysozoa</taxon>
        <taxon>Nematoda</taxon>
        <taxon>Chromadorea</taxon>
        <taxon>Rhabditida</taxon>
        <taxon>Rhabditina</taxon>
        <taxon>Rhabditomorpha</taxon>
        <taxon>Rhabditoidea</taxon>
        <taxon>Rhabditidae</taxon>
        <taxon>Peloderinae</taxon>
        <taxon>Caenorhabditis</taxon>
    </lineage>
</organism>
<feature type="transmembrane region" description="Helical" evidence="1">
    <location>
        <begin position="38"/>
        <end position="57"/>
    </location>
</feature>
<protein>
    <submittedName>
        <fullName evidence="2">Uncharacterized protein</fullName>
    </submittedName>
</protein>
<dbReference type="Proteomes" id="UP000829354">
    <property type="component" value="Chromosome III"/>
</dbReference>
<name>A0AAE9EI04_CAEBR</name>
<keyword evidence="1" id="KW-1133">Transmembrane helix</keyword>
<keyword evidence="1" id="KW-0812">Transmembrane</keyword>
<evidence type="ECO:0000256" key="1">
    <source>
        <dbReference type="SAM" id="Phobius"/>
    </source>
</evidence>
<evidence type="ECO:0000313" key="2">
    <source>
        <dbReference type="EMBL" id="UMM21222.1"/>
    </source>
</evidence>
<keyword evidence="3" id="KW-1185">Reference proteome</keyword>
<proteinExistence type="predicted"/>
<sequence>MTVNGCGLRQEIVLRSLSVVHILLVVSNFFVLDPRVFTPLYVIYSIGVVCFFTLFIYSFVNYQAWFFVVALCFQGLYIISAGYLASLALMGYFTIKMTLMCVVFGTNTLVIITDAKTENSDYFEKFSKNLLPTTLPCDFQKLSQEMAYVESFYLEPNEAAEPTIPNEIVELKKVVESENRKPSPDSDYCGFESDEIPPIYRAQLRTAQKNKILAAENAEKSMYAYGSDEKMEVKPKNLANGPQSVEYYVPGFSPPPQADENNEIHKRNDFSLPKFQPIEATENVFNILGKHEKSQYILMESEEDQPQKLAPPTKSVIENLTSYTDAGSTIATSSCLTASLGPPYGYVPVQNQRQTEEKYKGLSAFRPVTQSAESQYASAELN</sequence>
<feature type="transmembrane region" description="Helical" evidence="1">
    <location>
        <begin position="64"/>
        <end position="85"/>
    </location>
</feature>
<reference evidence="2 3" key="1">
    <citation type="submission" date="2022-04" db="EMBL/GenBank/DDBJ databases">
        <title>Chromosome-level reference genomes for two strains of Caenorhabditis briggsae: an improved platform for comparative genomics.</title>
        <authorList>
            <person name="Stevens L."/>
            <person name="Andersen E."/>
        </authorList>
    </citation>
    <scope>NUCLEOTIDE SEQUENCE [LARGE SCALE GENOMIC DNA]</scope>
    <source>
        <strain evidence="2">VX34</strain>
        <tissue evidence="2">Whole-organism</tissue>
    </source>
</reference>
<gene>
    <name evidence="2" type="ORF">L5515_002996</name>
</gene>
<evidence type="ECO:0000313" key="3">
    <source>
        <dbReference type="Proteomes" id="UP000829354"/>
    </source>
</evidence>